<keyword evidence="2" id="KW-0862">Zinc</keyword>
<organism evidence="6 7">
    <name type="scientific">Eleusine coracana subsp. coracana</name>
    <dbReference type="NCBI Taxonomy" id="191504"/>
    <lineage>
        <taxon>Eukaryota</taxon>
        <taxon>Viridiplantae</taxon>
        <taxon>Streptophyta</taxon>
        <taxon>Embryophyta</taxon>
        <taxon>Tracheophyta</taxon>
        <taxon>Spermatophyta</taxon>
        <taxon>Magnoliopsida</taxon>
        <taxon>Liliopsida</taxon>
        <taxon>Poales</taxon>
        <taxon>Poaceae</taxon>
        <taxon>PACMAD clade</taxon>
        <taxon>Chloridoideae</taxon>
        <taxon>Cynodonteae</taxon>
        <taxon>Eleusininae</taxon>
        <taxon>Eleusine</taxon>
    </lineage>
</organism>
<dbReference type="GO" id="GO:0008270">
    <property type="term" value="F:zinc ion binding"/>
    <property type="evidence" value="ECO:0007669"/>
    <property type="project" value="UniProtKB-KW"/>
</dbReference>
<feature type="domain" description="RRM" evidence="4">
    <location>
        <begin position="63"/>
        <end position="147"/>
    </location>
</feature>
<evidence type="ECO:0000259" key="5">
    <source>
        <dbReference type="PROSITE" id="PS50158"/>
    </source>
</evidence>
<dbReference type="InterPro" id="IPR001878">
    <property type="entry name" value="Znf_CCHC"/>
</dbReference>
<evidence type="ECO:0000313" key="6">
    <source>
        <dbReference type="EMBL" id="GJN17671.1"/>
    </source>
</evidence>
<keyword evidence="2" id="KW-0479">Metal-binding</keyword>
<dbReference type="GO" id="GO:0003723">
    <property type="term" value="F:RNA binding"/>
    <property type="evidence" value="ECO:0007669"/>
    <property type="project" value="UniProtKB-UniRule"/>
</dbReference>
<evidence type="ECO:0000259" key="4">
    <source>
        <dbReference type="PROSITE" id="PS50102"/>
    </source>
</evidence>
<evidence type="ECO:0000256" key="3">
    <source>
        <dbReference type="PROSITE-ProRule" id="PRU00176"/>
    </source>
</evidence>
<dbReference type="InterPro" id="IPR012677">
    <property type="entry name" value="Nucleotide-bd_a/b_plait_sf"/>
</dbReference>
<dbReference type="CDD" id="cd00590">
    <property type="entry name" value="RRM_SF"/>
    <property type="match status" value="2"/>
</dbReference>
<keyword evidence="7" id="KW-1185">Reference proteome</keyword>
<reference evidence="6" key="1">
    <citation type="journal article" date="2018" name="DNA Res.">
        <title>Multiple hybrid de novo genome assembly of finger millet, an orphan allotetraploid crop.</title>
        <authorList>
            <person name="Hatakeyama M."/>
            <person name="Aluri S."/>
            <person name="Balachadran M.T."/>
            <person name="Sivarajan S.R."/>
            <person name="Patrignani A."/>
            <person name="Gruter S."/>
            <person name="Poveda L."/>
            <person name="Shimizu-Inatsugi R."/>
            <person name="Baeten J."/>
            <person name="Francoijs K.J."/>
            <person name="Nataraja K.N."/>
            <person name="Reddy Y.A.N."/>
            <person name="Phadnis S."/>
            <person name="Ravikumar R.L."/>
            <person name="Schlapbach R."/>
            <person name="Sreeman S.M."/>
            <person name="Shimizu K.K."/>
        </authorList>
    </citation>
    <scope>NUCLEOTIDE SEQUENCE</scope>
</reference>
<reference evidence="6" key="2">
    <citation type="submission" date="2021-12" db="EMBL/GenBank/DDBJ databases">
        <title>Resequencing data analysis of finger millet.</title>
        <authorList>
            <person name="Hatakeyama M."/>
            <person name="Aluri S."/>
            <person name="Balachadran M.T."/>
            <person name="Sivarajan S.R."/>
            <person name="Poveda L."/>
            <person name="Shimizu-Inatsugi R."/>
            <person name="Schlapbach R."/>
            <person name="Sreeman S.M."/>
            <person name="Shimizu K.K."/>
        </authorList>
    </citation>
    <scope>NUCLEOTIDE SEQUENCE</scope>
</reference>
<accession>A0AAV5E647</accession>
<keyword evidence="2" id="KW-0863">Zinc-finger</keyword>
<protein>
    <submittedName>
        <fullName evidence="6">Uncharacterized protein</fullName>
    </submittedName>
</protein>
<keyword evidence="1 3" id="KW-0694">RNA-binding</keyword>
<dbReference type="PROSITE" id="PS50102">
    <property type="entry name" value="RRM"/>
    <property type="match status" value="2"/>
</dbReference>
<gene>
    <name evidence="6" type="primary">gb04758</name>
    <name evidence="6" type="ORF">PR202_gb04758</name>
</gene>
<dbReference type="SMART" id="SM00360">
    <property type="entry name" value="RRM"/>
    <property type="match status" value="2"/>
</dbReference>
<dbReference type="Pfam" id="PF00076">
    <property type="entry name" value="RRM_1"/>
    <property type="match status" value="2"/>
</dbReference>
<comment type="caution">
    <text evidence="6">The sequence shown here is derived from an EMBL/GenBank/DDBJ whole genome shotgun (WGS) entry which is preliminary data.</text>
</comment>
<sequence length="423" mass="49103">MAYRRAPGSSNCYICGEAGHFEHFCPYNYIYGLYDDRTCRGECTPGPEQHRITSRIHYKFLQCSVRVNNMPPGFREWDLKELFSPFGPLLMWDVPRLINKTCYCRSEIHLSFGVVVFKKREDGENAVHELNGYESGGHKLRIDWFYPSCDGKISKEQPAMQGEANCLPTSPWITVPKQGGRFGIHLASVRRKISKERPALQGVVNQRLVVFHFPKFRRFVNLQKMLFVRQRKVKGEQEKDMVLVNKMALRKDSTRDECATSFWKDQDATFCSICGDDSEEHLELMCPYNYLSPTAYSPCKARLALWANYTTTLRYTCSRNHGEEHRREIPVYDETNSRRFGFLRCFVRVNDLPEQCHQEEVAALFSRFGPLRMCHVVTRRSGGFGAIVFQNRDHADEAIVALNCFDFGDRKLRVDWAYPCLNC</sequence>
<proteinExistence type="predicted"/>
<dbReference type="Proteomes" id="UP001054889">
    <property type="component" value="Unassembled WGS sequence"/>
</dbReference>
<evidence type="ECO:0000256" key="1">
    <source>
        <dbReference type="ARBA" id="ARBA00022884"/>
    </source>
</evidence>
<feature type="domain" description="CCHC-type" evidence="5">
    <location>
        <begin position="12"/>
        <end position="26"/>
    </location>
</feature>
<dbReference type="AlphaFoldDB" id="A0AAV5E647"/>
<name>A0AAV5E647_ELECO</name>
<dbReference type="PANTHER" id="PTHR10352">
    <property type="entry name" value="EUKARYOTIC TRANSLATION INITIATION FACTOR 3 SUBUNIT G"/>
    <property type="match status" value="1"/>
</dbReference>
<dbReference type="EMBL" id="BQKI01000073">
    <property type="protein sequence ID" value="GJN17671.1"/>
    <property type="molecule type" value="Genomic_DNA"/>
</dbReference>
<dbReference type="Gene3D" id="3.30.70.330">
    <property type="match status" value="2"/>
</dbReference>
<dbReference type="InterPro" id="IPR000504">
    <property type="entry name" value="RRM_dom"/>
</dbReference>
<dbReference type="SUPFAM" id="SSF54928">
    <property type="entry name" value="RNA-binding domain, RBD"/>
    <property type="match status" value="2"/>
</dbReference>
<feature type="domain" description="RRM" evidence="4">
    <location>
        <begin position="345"/>
        <end position="419"/>
    </location>
</feature>
<evidence type="ECO:0000256" key="2">
    <source>
        <dbReference type="PROSITE-ProRule" id="PRU00047"/>
    </source>
</evidence>
<dbReference type="PROSITE" id="PS50158">
    <property type="entry name" value="ZF_CCHC"/>
    <property type="match status" value="1"/>
</dbReference>
<dbReference type="InterPro" id="IPR035979">
    <property type="entry name" value="RBD_domain_sf"/>
</dbReference>
<evidence type="ECO:0000313" key="7">
    <source>
        <dbReference type="Proteomes" id="UP001054889"/>
    </source>
</evidence>